<sequence>MWTKNHQFGLAEIKTGKSVAKNESKTNYSLESPYQDENNGSQQNVKIWYFNCTT</sequence>
<gene>
    <name evidence="1" type="ORF">RhiirA5_405769</name>
</gene>
<evidence type="ECO:0000313" key="2">
    <source>
        <dbReference type="Proteomes" id="UP000232722"/>
    </source>
</evidence>
<dbReference type="Proteomes" id="UP000232722">
    <property type="component" value="Unassembled WGS sequence"/>
</dbReference>
<reference evidence="1 2" key="2">
    <citation type="submission" date="2017-09" db="EMBL/GenBank/DDBJ databases">
        <title>Extensive intraspecific genome diversity in a model arbuscular mycorrhizal fungus.</title>
        <authorList>
            <person name="Chen E.C."/>
            <person name="Morin E."/>
            <person name="Beaudet D."/>
            <person name="Noel J."/>
            <person name="Ndikumana S."/>
            <person name="Charron P."/>
            <person name="St-Onge C."/>
            <person name="Giorgi J."/>
            <person name="Grigoriev I.V."/>
            <person name="Roux C."/>
            <person name="Martin F.M."/>
            <person name="Corradi N."/>
        </authorList>
    </citation>
    <scope>NUCLEOTIDE SEQUENCE [LARGE SCALE GENOMIC DNA]</scope>
    <source>
        <strain evidence="1 2">A5</strain>
    </source>
</reference>
<evidence type="ECO:0000313" key="1">
    <source>
        <dbReference type="EMBL" id="PKC17508.1"/>
    </source>
</evidence>
<reference evidence="1 2" key="1">
    <citation type="submission" date="2016-04" db="EMBL/GenBank/DDBJ databases">
        <title>Genome analyses suggest a sexual origin of heterokaryosis in a supposedly ancient asexual fungus.</title>
        <authorList>
            <person name="Ropars J."/>
            <person name="Sedzielewska K."/>
            <person name="Noel J."/>
            <person name="Charron P."/>
            <person name="Farinelli L."/>
            <person name="Marton T."/>
            <person name="Kruger M."/>
            <person name="Pelin A."/>
            <person name="Brachmann A."/>
            <person name="Corradi N."/>
        </authorList>
    </citation>
    <scope>NUCLEOTIDE SEQUENCE [LARGE SCALE GENOMIC DNA]</scope>
    <source>
        <strain evidence="1 2">A5</strain>
    </source>
</reference>
<dbReference type="AlphaFoldDB" id="A0A2N0QEM4"/>
<proteinExistence type="predicted"/>
<accession>A0A2N0QEM4</accession>
<protein>
    <submittedName>
        <fullName evidence="1">Uncharacterized protein</fullName>
    </submittedName>
</protein>
<name>A0A2N0QEM4_9GLOM</name>
<dbReference type="EMBL" id="LLXJ01000012">
    <property type="protein sequence ID" value="PKC17508.1"/>
    <property type="molecule type" value="Genomic_DNA"/>
</dbReference>
<organism evidence="1 2">
    <name type="scientific">Rhizophagus irregularis</name>
    <dbReference type="NCBI Taxonomy" id="588596"/>
    <lineage>
        <taxon>Eukaryota</taxon>
        <taxon>Fungi</taxon>
        <taxon>Fungi incertae sedis</taxon>
        <taxon>Mucoromycota</taxon>
        <taxon>Glomeromycotina</taxon>
        <taxon>Glomeromycetes</taxon>
        <taxon>Glomerales</taxon>
        <taxon>Glomeraceae</taxon>
        <taxon>Rhizophagus</taxon>
    </lineage>
</organism>
<comment type="caution">
    <text evidence="1">The sequence shown here is derived from an EMBL/GenBank/DDBJ whole genome shotgun (WGS) entry which is preliminary data.</text>
</comment>